<dbReference type="PROSITE" id="PS51257">
    <property type="entry name" value="PROKAR_LIPOPROTEIN"/>
    <property type="match status" value="1"/>
</dbReference>
<keyword evidence="2" id="KW-0808">Transferase</keyword>
<feature type="chain" id="PRO_5046125037" evidence="1">
    <location>
        <begin position="21"/>
        <end position="263"/>
    </location>
</feature>
<dbReference type="InterPro" id="IPR029063">
    <property type="entry name" value="SAM-dependent_MTases_sf"/>
</dbReference>
<dbReference type="Proteomes" id="UP001596116">
    <property type="component" value="Unassembled WGS sequence"/>
</dbReference>
<feature type="signal peptide" evidence="1">
    <location>
        <begin position="1"/>
        <end position="20"/>
    </location>
</feature>
<dbReference type="GO" id="GO:0032259">
    <property type="term" value="P:methylation"/>
    <property type="evidence" value="ECO:0007669"/>
    <property type="project" value="UniProtKB-KW"/>
</dbReference>
<dbReference type="GO" id="GO:0008168">
    <property type="term" value="F:methyltransferase activity"/>
    <property type="evidence" value="ECO:0007669"/>
    <property type="project" value="UniProtKB-KW"/>
</dbReference>
<dbReference type="SUPFAM" id="SSF53335">
    <property type="entry name" value="S-adenosyl-L-methionine-dependent methyltransferases"/>
    <property type="match status" value="1"/>
</dbReference>
<keyword evidence="1" id="KW-0732">Signal</keyword>
<dbReference type="Gene3D" id="3.40.50.150">
    <property type="entry name" value="Vaccinia Virus protein VP39"/>
    <property type="match status" value="1"/>
</dbReference>
<keyword evidence="2" id="KW-0489">Methyltransferase</keyword>
<keyword evidence="3" id="KW-1185">Reference proteome</keyword>
<evidence type="ECO:0000313" key="3">
    <source>
        <dbReference type="Proteomes" id="UP001596116"/>
    </source>
</evidence>
<gene>
    <name evidence="2" type="ORF">ACFMB1_10245</name>
</gene>
<proteinExistence type="predicted"/>
<evidence type="ECO:0000256" key="1">
    <source>
        <dbReference type="SAM" id="SignalP"/>
    </source>
</evidence>
<dbReference type="Pfam" id="PF01209">
    <property type="entry name" value="Ubie_methyltran"/>
    <property type="match status" value="1"/>
</dbReference>
<comment type="caution">
    <text evidence="2">The sequence shown here is derived from an EMBL/GenBank/DDBJ whole genome shotgun (WGS) entry which is preliminary data.</text>
</comment>
<dbReference type="RefSeq" id="WP_379882853.1">
    <property type="nucleotide sequence ID" value="NZ_JBHPON010000002.1"/>
</dbReference>
<sequence>MVRFRTIDAALIGAMAMLFAACGEGAPEDALAAAGDDPAARAAAVLSLPSRPVEDHGDDALRKPANVLAYMDIKPGMKIFEVEGGAGYYTQLFSPLVGPKGEVVIHNPEPFDAFLGDIVTNRVASLDNVRVTKSNFDDLDAEDGSMDMVTWLLGPHDLYYTPGGAALGDDNGAFAEIMRILKPGGVFFVLDHAATPGSPKSAGNSVHRIDPALVLEMVTEAGFMLAGESDVLRNPDDNYDVNIFEPEVRRKTDRFLYKFKKPE</sequence>
<dbReference type="PIRSF" id="PIRSF031679">
    <property type="entry name" value="Mtase_Alr7345_prd"/>
    <property type="match status" value="1"/>
</dbReference>
<accession>A0ABW1KUX5</accession>
<protein>
    <submittedName>
        <fullName evidence="2">Class I SAM-dependent methyltransferase</fullName>
    </submittedName>
</protein>
<name>A0ABW1KUX5_9PROT</name>
<dbReference type="EMBL" id="JBHPON010000002">
    <property type="protein sequence ID" value="MFC6035926.1"/>
    <property type="molecule type" value="Genomic_DNA"/>
</dbReference>
<evidence type="ECO:0000313" key="2">
    <source>
        <dbReference type="EMBL" id="MFC6035926.1"/>
    </source>
</evidence>
<reference evidence="2 3" key="1">
    <citation type="submission" date="2024-09" db="EMBL/GenBank/DDBJ databases">
        <authorList>
            <person name="Zhang Z.-H."/>
        </authorList>
    </citation>
    <scope>NUCLEOTIDE SEQUENCE [LARGE SCALE GENOMIC DNA]</scope>
    <source>
        <strain evidence="2 3">HHTR114</strain>
    </source>
</reference>
<organism evidence="2 3">
    <name type="scientific">Hyphococcus aureus</name>
    <dbReference type="NCBI Taxonomy" id="2666033"/>
    <lineage>
        <taxon>Bacteria</taxon>
        <taxon>Pseudomonadati</taxon>
        <taxon>Pseudomonadota</taxon>
        <taxon>Alphaproteobacteria</taxon>
        <taxon>Parvularculales</taxon>
        <taxon>Parvularculaceae</taxon>
        <taxon>Hyphococcus</taxon>
    </lineage>
</organism>
<dbReference type="InterPro" id="IPR016980">
    <property type="entry name" value="S-AdoMet-dep_MeTrfase_Alr7345"/>
</dbReference>